<organism evidence="2 3">
    <name type="scientific">Tetraparma gracilis</name>
    <dbReference type="NCBI Taxonomy" id="2962635"/>
    <lineage>
        <taxon>Eukaryota</taxon>
        <taxon>Sar</taxon>
        <taxon>Stramenopiles</taxon>
        <taxon>Ochrophyta</taxon>
        <taxon>Bolidophyceae</taxon>
        <taxon>Parmales</taxon>
        <taxon>Triparmaceae</taxon>
        <taxon>Tetraparma</taxon>
    </lineage>
</organism>
<dbReference type="Proteomes" id="UP001165060">
    <property type="component" value="Unassembled WGS sequence"/>
</dbReference>
<evidence type="ECO:0000256" key="1">
    <source>
        <dbReference type="SAM" id="SignalP"/>
    </source>
</evidence>
<sequence>IGSWSWNWMEPPLGQISFFLLALQFARAQLDNLGIRPYTAWMKGRRAAGLCQQYPEYCPNALQEFSHAQPMA</sequence>
<gene>
    <name evidence="2" type="ORF">TeGR_g3075</name>
</gene>
<name>A0ABQ6NDB1_9STRA</name>
<accession>A0ABQ6NDB1</accession>
<reference evidence="2 3" key="1">
    <citation type="journal article" date="2023" name="Commun. Biol.">
        <title>Genome analysis of Parmales, the sister group of diatoms, reveals the evolutionary specialization of diatoms from phago-mixotrophs to photoautotrophs.</title>
        <authorList>
            <person name="Ban H."/>
            <person name="Sato S."/>
            <person name="Yoshikawa S."/>
            <person name="Yamada K."/>
            <person name="Nakamura Y."/>
            <person name="Ichinomiya M."/>
            <person name="Sato N."/>
            <person name="Blanc-Mathieu R."/>
            <person name="Endo H."/>
            <person name="Kuwata A."/>
            <person name="Ogata H."/>
        </authorList>
    </citation>
    <scope>NUCLEOTIDE SEQUENCE [LARGE SCALE GENOMIC DNA]</scope>
</reference>
<feature type="non-terminal residue" evidence="2">
    <location>
        <position position="1"/>
    </location>
</feature>
<evidence type="ECO:0000313" key="2">
    <source>
        <dbReference type="EMBL" id="GMI58788.1"/>
    </source>
</evidence>
<keyword evidence="3" id="KW-1185">Reference proteome</keyword>
<evidence type="ECO:0000313" key="3">
    <source>
        <dbReference type="Proteomes" id="UP001165060"/>
    </source>
</evidence>
<proteinExistence type="predicted"/>
<dbReference type="EMBL" id="BRYB01006488">
    <property type="protein sequence ID" value="GMI58788.1"/>
    <property type="molecule type" value="Genomic_DNA"/>
</dbReference>
<protein>
    <submittedName>
        <fullName evidence="2">Uncharacterized protein</fullName>
    </submittedName>
</protein>
<feature type="signal peptide" evidence="1">
    <location>
        <begin position="1"/>
        <end position="28"/>
    </location>
</feature>
<keyword evidence="1" id="KW-0732">Signal</keyword>
<comment type="caution">
    <text evidence="2">The sequence shown here is derived from an EMBL/GenBank/DDBJ whole genome shotgun (WGS) entry which is preliminary data.</text>
</comment>
<feature type="chain" id="PRO_5047519615" evidence="1">
    <location>
        <begin position="29"/>
        <end position="72"/>
    </location>
</feature>